<dbReference type="InParanoid" id="A0A165K605"/>
<gene>
    <name evidence="1" type="ORF">CALCODRAFT_479015</name>
</gene>
<keyword evidence="2" id="KW-1185">Reference proteome</keyword>
<proteinExistence type="predicted"/>
<reference evidence="1 2" key="1">
    <citation type="journal article" date="2016" name="Mol. Biol. Evol.">
        <title>Comparative Genomics of Early-Diverging Mushroom-Forming Fungi Provides Insights into the Origins of Lignocellulose Decay Capabilities.</title>
        <authorList>
            <person name="Nagy L.G."/>
            <person name="Riley R."/>
            <person name="Tritt A."/>
            <person name="Adam C."/>
            <person name="Daum C."/>
            <person name="Floudas D."/>
            <person name="Sun H."/>
            <person name="Yadav J.S."/>
            <person name="Pangilinan J."/>
            <person name="Larsson K.H."/>
            <person name="Matsuura K."/>
            <person name="Barry K."/>
            <person name="Labutti K."/>
            <person name="Kuo R."/>
            <person name="Ohm R.A."/>
            <person name="Bhattacharya S.S."/>
            <person name="Shirouzu T."/>
            <person name="Yoshinaga Y."/>
            <person name="Martin F.M."/>
            <person name="Grigoriev I.V."/>
            <person name="Hibbett D.S."/>
        </authorList>
    </citation>
    <scope>NUCLEOTIDE SEQUENCE [LARGE SCALE GENOMIC DNA]</scope>
    <source>
        <strain evidence="1 2">HHB12733</strain>
    </source>
</reference>
<protein>
    <recommendedName>
        <fullName evidence="3">ATP-dependent DNA helicase</fullName>
    </recommendedName>
</protein>
<dbReference type="OrthoDB" id="432234at2759"/>
<sequence>MYAEFLNMLAEVRMGSEAVSPRSWKLLQSLERPVQWPVGIVPVELYTHVPLVVAANNKRLADLDGRQITYEAEDTYCETKLSRKTVLGLFKKIKPVASLSLKIGAKIVLIRNLHRDSPLVKGRFGYVRGFATKTLWMLRGCDLDQFSDEELKYVPPSTTDDYGEAIYPIVEFEPIGDFVAVPSVRGFVAGHIAGGNPGDWVSPFERE</sequence>
<dbReference type="STRING" id="1353952.A0A165K605"/>
<dbReference type="EMBL" id="KV423915">
    <property type="protein sequence ID" value="KZT62730.1"/>
    <property type="molecule type" value="Genomic_DNA"/>
</dbReference>
<name>A0A165K605_9BASI</name>
<evidence type="ECO:0008006" key="3">
    <source>
        <dbReference type="Google" id="ProtNLM"/>
    </source>
</evidence>
<organism evidence="1 2">
    <name type="scientific">Calocera cornea HHB12733</name>
    <dbReference type="NCBI Taxonomy" id="1353952"/>
    <lineage>
        <taxon>Eukaryota</taxon>
        <taxon>Fungi</taxon>
        <taxon>Dikarya</taxon>
        <taxon>Basidiomycota</taxon>
        <taxon>Agaricomycotina</taxon>
        <taxon>Dacrymycetes</taxon>
        <taxon>Dacrymycetales</taxon>
        <taxon>Dacrymycetaceae</taxon>
        <taxon>Calocera</taxon>
    </lineage>
</organism>
<dbReference type="AlphaFoldDB" id="A0A165K605"/>
<evidence type="ECO:0000313" key="1">
    <source>
        <dbReference type="EMBL" id="KZT62730.1"/>
    </source>
</evidence>
<accession>A0A165K605</accession>
<evidence type="ECO:0000313" key="2">
    <source>
        <dbReference type="Proteomes" id="UP000076842"/>
    </source>
</evidence>
<dbReference type="Proteomes" id="UP000076842">
    <property type="component" value="Unassembled WGS sequence"/>
</dbReference>